<sequence>MVVEALCPCRRGEETNEEKGQMYGVRKTWSFQPHSQHALDENTQFRNMRDVPRDSGTATQHPSGRPCPIGAASWTVAGARWAGEGLEVTCIFPPSSRRVVCEDPWSG</sequence>
<keyword evidence="3" id="KW-1185">Reference proteome</keyword>
<protein>
    <submittedName>
        <fullName evidence="2">Uncharacterized protein</fullName>
    </submittedName>
</protein>
<name>A0A135SG58_9PEZI</name>
<evidence type="ECO:0000256" key="1">
    <source>
        <dbReference type="SAM" id="MobiDB-lite"/>
    </source>
</evidence>
<evidence type="ECO:0000313" key="2">
    <source>
        <dbReference type="EMBL" id="KXH34883.1"/>
    </source>
</evidence>
<gene>
    <name evidence="2" type="ORF">CSIM01_01919</name>
</gene>
<dbReference type="AlphaFoldDB" id="A0A135SG58"/>
<accession>A0A135SG58</accession>
<reference evidence="2 3" key="1">
    <citation type="submission" date="2014-02" db="EMBL/GenBank/DDBJ databases">
        <title>The genome sequence of Colletotrichum simmondsii CBS122122.</title>
        <authorList>
            <person name="Baroncelli R."/>
            <person name="Thon M.R."/>
        </authorList>
    </citation>
    <scope>NUCLEOTIDE SEQUENCE [LARGE SCALE GENOMIC DNA]</scope>
    <source>
        <strain evidence="2 3">CBS122122</strain>
    </source>
</reference>
<evidence type="ECO:0000313" key="3">
    <source>
        <dbReference type="Proteomes" id="UP000070328"/>
    </source>
</evidence>
<proteinExistence type="predicted"/>
<dbReference type="Proteomes" id="UP000070328">
    <property type="component" value="Unassembled WGS sequence"/>
</dbReference>
<feature type="region of interest" description="Disordered" evidence="1">
    <location>
        <begin position="39"/>
        <end position="67"/>
    </location>
</feature>
<dbReference type="EMBL" id="JFBX01000572">
    <property type="protein sequence ID" value="KXH34883.1"/>
    <property type="molecule type" value="Genomic_DNA"/>
</dbReference>
<organism evidence="2 3">
    <name type="scientific">Colletotrichum simmondsii</name>
    <dbReference type="NCBI Taxonomy" id="703756"/>
    <lineage>
        <taxon>Eukaryota</taxon>
        <taxon>Fungi</taxon>
        <taxon>Dikarya</taxon>
        <taxon>Ascomycota</taxon>
        <taxon>Pezizomycotina</taxon>
        <taxon>Sordariomycetes</taxon>
        <taxon>Hypocreomycetidae</taxon>
        <taxon>Glomerellales</taxon>
        <taxon>Glomerellaceae</taxon>
        <taxon>Colletotrichum</taxon>
        <taxon>Colletotrichum acutatum species complex</taxon>
    </lineage>
</organism>
<comment type="caution">
    <text evidence="2">The sequence shown here is derived from an EMBL/GenBank/DDBJ whole genome shotgun (WGS) entry which is preliminary data.</text>
</comment>